<name>R9P958_PSEHS</name>
<keyword evidence="2" id="KW-1185">Reference proteome</keyword>
<dbReference type="HOGENOM" id="CLU_2513622_0_0_1"/>
<gene>
    <name evidence="1" type="ORF">PHSY_005506</name>
</gene>
<accession>R9P958</accession>
<dbReference type="RefSeq" id="XP_012191505.1">
    <property type="nucleotide sequence ID" value="XM_012336115.1"/>
</dbReference>
<organism evidence="1 2">
    <name type="scientific">Pseudozyma hubeiensis (strain SY62)</name>
    <name type="common">Yeast</name>
    <dbReference type="NCBI Taxonomy" id="1305764"/>
    <lineage>
        <taxon>Eukaryota</taxon>
        <taxon>Fungi</taxon>
        <taxon>Dikarya</taxon>
        <taxon>Basidiomycota</taxon>
        <taxon>Ustilaginomycotina</taxon>
        <taxon>Ustilaginomycetes</taxon>
        <taxon>Ustilaginales</taxon>
        <taxon>Ustilaginaceae</taxon>
        <taxon>Pseudozyma</taxon>
    </lineage>
</organism>
<evidence type="ECO:0000313" key="2">
    <source>
        <dbReference type="Proteomes" id="UP000014071"/>
    </source>
</evidence>
<sequence>MSNKSAGESCRVQKSAKQRGVLLAGHPIFMICTRCKLDRFRKCSQAVKSGSANLCDDVLECSFANPLNSIVAPLRIVSWFRVLPT</sequence>
<dbReference type="Proteomes" id="UP000014071">
    <property type="component" value="Unassembled WGS sequence"/>
</dbReference>
<dbReference type="EMBL" id="DF238814">
    <property type="protein sequence ID" value="GAC97918.1"/>
    <property type="molecule type" value="Genomic_DNA"/>
</dbReference>
<proteinExistence type="predicted"/>
<dbReference type="AlphaFoldDB" id="R9P958"/>
<evidence type="ECO:0000313" key="1">
    <source>
        <dbReference type="EMBL" id="GAC97918.1"/>
    </source>
</evidence>
<dbReference type="GeneID" id="24110784"/>
<reference evidence="2" key="1">
    <citation type="journal article" date="2013" name="Genome Announc.">
        <title>Draft genome sequence of the basidiomycetous yeast-like fungus Pseudozyma hubeiensis SY62, which produces an abundant amount of the biosurfactant mannosylerythritol lipids.</title>
        <authorList>
            <person name="Konishi M."/>
            <person name="Hatada Y."/>
            <person name="Horiuchi J."/>
        </authorList>
    </citation>
    <scope>NUCLEOTIDE SEQUENCE [LARGE SCALE GENOMIC DNA]</scope>
    <source>
        <strain evidence="2">SY62</strain>
    </source>
</reference>
<protein>
    <submittedName>
        <fullName evidence="1">Uncharacterized protein</fullName>
    </submittedName>
</protein>